<dbReference type="Gene3D" id="3.40.50.300">
    <property type="entry name" value="P-loop containing nucleotide triphosphate hydrolases"/>
    <property type="match status" value="1"/>
</dbReference>
<accession>A0AB34FTN8</accession>
<proteinExistence type="predicted"/>
<evidence type="ECO:0000313" key="1">
    <source>
        <dbReference type="EMBL" id="KAJ6442203.1"/>
    </source>
</evidence>
<evidence type="ECO:0000313" key="2">
    <source>
        <dbReference type="Proteomes" id="UP001163105"/>
    </source>
</evidence>
<dbReference type="InterPro" id="IPR027417">
    <property type="entry name" value="P-loop_NTPase"/>
</dbReference>
<comment type="caution">
    <text evidence="1">The sequence shown here is derived from an EMBL/GenBank/DDBJ whole genome shotgun (WGS) entry which is preliminary data.</text>
</comment>
<dbReference type="InterPro" id="IPR040632">
    <property type="entry name" value="Sulfotransfer_4"/>
</dbReference>
<dbReference type="Pfam" id="PF17784">
    <property type="entry name" value="Sulfotransfer_4"/>
    <property type="match status" value="1"/>
</dbReference>
<sequence>MPDHELLLSSQVYGRTFATKRQPTPTVTIGKMVPSPGLDSWWWRFLENYVYRVAEPPPRTRTKPMQVICVGPPRSGTESLQQALLALGYDYTYHGWDIMFESPHRMPAWARLCRKKWYGAADGEAGITAADLDAVLGHAVAVTDAPASVFAAELIAAYPDAKVVLDTRADLDAWYRSVDKTIVGINDSWVFWLTGLFEREAFWAWHVAERLLWALLFRAPDGNMATAIRRNGKWIYREHCNMIRGLVPKERLLEWGVGDGWEPLCKFLGKPVPDVEFPHVNAMGKGWKEREDQASRLWVGKAFRNMAVIIGTAVGVGAACYKLL</sequence>
<gene>
    <name evidence="1" type="ORF">O9K51_05756</name>
</gene>
<dbReference type="EMBL" id="JAQHRD010000004">
    <property type="protein sequence ID" value="KAJ6442203.1"/>
    <property type="molecule type" value="Genomic_DNA"/>
</dbReference>
<reference evidence="1" key="1">
    <citation type="submission" date="2023-01" db="EMBL/GenBank/DDBJ databases">
        <title>The growth and conidiation of Purpureocillium lavendulum are regulated by nitrogen source and histone H3K14 acetylation.</title>
        <authorList>
            <person name="Tang P."/>
            <person name="Han J."/>
            <person name="Zhang C."/>
            <person name="Tang P."/>
            <person name="Qi F."/>
            <person name="Zhang K."/>
            <person name="Liang L."/>
        </authorList>
    </citation>
    <scope>NUCLEOTIDE SEQUENCE</scope>
    <source>
        <strain evidence="1">YMF1.00683</strain>
    </source>
</reference>
<protein>
    <submittedName>
        <fullName evidence="1">NAD dependent epimerase/dehydratase</fullName>
    </submittedName>
</protein>
<name>A0AB34FTN8_9HYPO</name>
<dbReference type="PANTHER" id="PTHR36978:SF8">
    <property type="entry name" value="NAD DEPENDENT EPIMERASE_DEHYDRATASE"/>
    <property type="match status" value="1"/>
</dbReference>
<dbReference type="SUPFAM" id="SSF52540">
    <property type="entry name" value="P-loop containing nucleoside triphosphate hydrolases"/>
    <property type="match status" value="1"/>
</dbReference>
<dbReference type="PANTHER" id="PTHR36978">
    <property type="entry name" value="P-LOOP CONTAINING NUCLEOTIDE TRIPHOSPHATE HYDROLASE"/>
    <property type="match status" value="1"/>
</dbReference>
<dbReference type="Proteomes" id="UP001163105">
    <property type="component" value="Unassembled WGS sequence"/>
</dbReference>
<keyword evidence="2" id="KW-1185">Reference proteome</keyword>
<dbReference type="AlphaFoldDB" id="A0AB34FTN8"/>
<organism evidence="1 2">
    <name type="scientific">Purpureocillium lavendulum</name>
    <dbReference type="NCBI Taxonomy" id="1247861"/>
    <lineage>
        <taxon>Eukaryota</taxon>
        <taxon>Fungi</taxon>
        <taxon>Dikarya</taxon>
        <taxon>Ascomycota</taxon>
        <taxon>Pezizomycotina</taxon>
        <taxon>Sordariomycetes</taxon>
        <taxon>Hypocreomycetidae</taxon>
        <taxon>Hypocreales</taxon>
        <taxon>Ophiocordycipitaceae</taxon>
        <taxon>Purpureocillium</taxon>
    </lineage>
</organism>